<accession>A0A1G7FRP2</accession>
<feature type="transmembrane region" description="Helical" evidence="6">
    <location>
        <begin position="82"/>
        <end position="102"/>
    </location>
</feature>
<gene>
    <name evidence="7" type="ORF">SAMN04488239_1407</name>
</gene>
<feature type="transmembrane region" description="Helical" evidence="6">
    <location>
        <begin position="247"/>
        <end position="274"/>
    </location>
</feature>
<proteinExistence type="predicted"/>
<feature type="transmembrane region" description="Helical" evidence="6">
    <location>
        <begin position="212"/>
        <end position="232"/>
    </location>
</feature>
<keyword evidence="8" id="KW-1185">Reference proteome</keyword>
<name>A0A1G7FRP2_9RHOB</name>
<dbReference type="PANTHER" id="PTHR30482">
    <property type="entry name" value="HIGH-AFFINITY BRANCHED-CHAIN AMINO ACID TRANSPORT SYSTEM PERMEASE"/>
    <property type="match status" value="1"/>
</dbReference>
<dbReference type="AlphaFoldDB" id="A0A1G7FRP2"/>
<evidence type="ECO:0000256" key="1">
    <source>
        <dbReference type="ARBA" id="ARBA00004651"/>
    </source>
</evidence>
<keyword evidence="5 6" id="KW-0472">Membrane</keyword>
<dbReference type="PANTHER" id="PTHR30482:SF20">
    <property type="entry name" value="HIGH-AFFINITY BRANCHED-CHAIN AMINO ACID TRANSPORT SYSTEM PERMEASE PROTEIN LIVM"/>
    <property type="match status" value="1"/>
</dbReference>
<feature type="transmembrane region" description="Helical" evidence="6">
    <location>
        <begin position="163"/>
        <end position="182"/>
    </location>
</feature>
<dbReference type="OrthoDB" id="9810505at2"/>
<dbReference type="CDD" id="cd06581">
    <property type="entry name" value="TM_PBP1_LivM_like"/>
    <property type="match status" value="1"/>
</dbReference>
<dbReference type="STRING" id="639004.SAMN04488239_1407"/>
<dbReference type="GO" id="GO:0015658">
    <property type="term" value="F:branched-chain amino acid transmembrane transporter activity"/>
    <property type="evidence" value="ECO:0007669"/>
    <property type="project" value="InterPro"/>
</dbReference>
<reference evidence="8" key="1">
    <citation type="submission" date="2016-10" db="EMBL/GenBank/DDBJ databases">
        <authorList>
            <person name="Varghese N."/>
            <person name="Submissions S."/>
        </authorList>
    </citation>
    <scope>NUCLEOTIDE SEQUENCE [LARGE SCALE GENOMIC DNA]</scope>
    <source>
        <strain evidence="8">CGMCC 1.9108</strain>
    </source>
</reference>
<sequence length="337" mass="36802">MPQIVKDTLENSPMILFLAALVIAPFVIPNQYIVQIMVFIGIYVILAQSLNLLNGYIGLIAIGHAGFYGIGAYTSAKLTVDAGLPFELAFLCAGLVAGAFGWALGRPTLRLEGIYLALATLGFNLIVWLVLLNWNSFTGGPLGIKGIPRPTILGWEVDTRTEYYFFILAVVVTVVFTMARLVNSRFGRALVAIREDQLAAAAMGVDVTRYKVQAFVISAFYAGIAGACYAHFVRYISPDSFTMLESFILLAILALGGSGNMIGPIVGAAILIAIPELFRAVAEYRMLLYGLVLIIIMQVRPQGLFGGHHYNLHLRLFDRGPRRTYRGDAFLPSEAEQ</sequence>
<comment type="subcellular location">
    <subcellularLocation>
        <location evidence="1">Cell membrane</location>
        <topology evidence="1">Multi-pass membrane protein</topology>
    </subcellularLocation>
</comment>
<evidence type="ECO:0000313" key="8">
    <source>
        <dbReference type="Proteomes" id="UP000199628"/>
    </source>
</evidence>
<keyword evidence="4 6" id="KW-1133">Transmembrane helix</keyword>
<evidence type="ECO:0000256" key="4">
    <source>
        <dbReference type="ARBA" id="ARBA00022989"/>
    </source>
</evidence>
<dbReference type="Proteomes" id="UP000199628">
    <property type="component" value="Unassembled WGS sequence"/>
</dbReference>
<dbReference type="InterPro" id="IPR001851">
    <property type="entry name" value="ABC_transp_permease"/>
</dbReference>
<protein>
    <submittedName>
        <fullName evidence="7">Branched-chain amino acid transport system permease protein</fullName>
    </submittedName>
</protein>
<organism evidence="7 8">
    <name type="scientific">Ruegeria marina</name>
    <dbReference type="NCBI Taxonomy" id="639004"/>
    <lineage>
        <taxon>Bacteria</taxon>
        <taxon>Pseudomonadati</taxon>
        <taxon>Pseudomonadota</taxon>
        <taxon>Alphaproteobacteria</taxon>
        <taxon>Rhodobacterales</taxon>
        <taxon>Roseobacteraceae</taxon>
        <taxon>Ruegeria</taxon>
    </lineage>
</organism>
<evidence type="ECO:0000256" key="2">
    <source>
        <dbReference type="ARBA" id="ARBA00022475"/>
    </source>
</evidence>
<feature type="transmembrane region" description="Helical" evidence="6">
    <location>
        <begin position="15"/>
        <end position="46"/>
    </location>
</feature>
<evidence type="ECO:0000256" key="6">
    <source>
        <dbReference type="SAM" id="Phobius"/>
    </source>
</evidence>
<dbReference type="InterPro" id="IPR043428">
    <property type="entry name" value="LivM-like"/>
</dbReference>
<feature type="transmembrane region" description="Helical" evidence="6">
    <location>
        <begin position="53"/>
        <end position="76"/>
    </location>
</feature>
<evidence type="ECO:0000313" key="7">
    <source>
        <dbReference type="EMBL" id="SDE78571.1"/>
    </source>
</evidence>
<dbReference type="RefSeq" id="WP_093038203.1">
    <property type="nucleotide sequence ID" value="NZ_FMZV01000040.1"/>
</dbReference>
<dbReference type="EMBL" id="FMZV01000040">
    <property type="protein sequence ID" value="SDE78571.1"/>
    <property type="molecule type" value="Genomic_DNA"/>
</dbReference>
<dbReference type="Pfam" id="PF02653">
    <property type="entry name" value="BPD_transp_2"/>
    <property type="match status" value="1"/>
</dbReference>
<evidence type="ECO:0000256" key="5">
    <source>
        <dbReference type="ARBA" id="ARBA00023136"/>
    </source>
</evidence>
<evidence type="ECO:0000256" key="3">
    <source>
        <dbReference type="ARBA" id="ARBA00022692"/>
    </source>
</evidence>
<dbReference type="GO" id="GO:0005886">
    <property type="term" value="C:plasma membrane"/>
    <property type="evidence" value="ECO:0007669"/>
    <property type="project" value="UniProtKB-SubCell"/>
</dbReference>
<keyword evidence="3 6" id="KW-0812">Transmembrane</keyword>
<feature type="transmembrane region" description="Helical" evidence="6">
    <location>
        <begin position="114"/>
        <end position="134"/>
    </location>
</feature>
<keyword evidence="2" id="KW-1003">Cell membrane</keyword>
<feature type="transmembrane region" description="Helical" evidence="6">
    <location>
        <begin position="286"/>
        <end position="305"/>
    </location>
</feature>